<evidence type="ECO:0000313" key="2">
    <source>
        <dbReference type="EMBL" id="MFG1709806.1"/>
    </source>
</evidence>
<reference evidence="2 3" key="1">
    <citation type="submission" date="2024-10" db="EMBL/GenBank/DDBJ databases">
        <authorList>
            <person name="Topkara A.R."/>
            <person name="Saygin H."/>
        </authorList>
    </citation>
    <scope>NUCLEOTIDE SEQUENCE [LARGE SCALE GENOMIC DNA]</scope>
    <source>
        <strain evidence="2 3">M3C6</strain>
    </source>
</reference>
<evidence type="ECO:0000256" key="1">
    <source>
        <dbReference type="SAM" id="MobiDB-lite"/>
    </source>
</evidence>
<gene>
    <name evidence="2" type="ORF">ACFLIM_42185</name>
</gene>
<organism evidence="2 3">
    <name type="scientific">Nonomuraea marmarensis</name>
    <dbReference type="NCBI Taxonomy" id="3351344"/>
    <lineage>
        <taxon>Bacteria</taxon>
        <taxon>Bacillati</taxon>
        <taxon>Actinomycetota</taxon>
        <taxon>Actinomycetes</taxon>
        <taxon>Streptosporangiales</taxon>
        <taxon>Streptosporangiaceae</taxon>
        <taxon>Nonomuraea</taxon>
    </lineage>
</organism>
<dbReference type="RefSeq" id="WP_393174954.1">
    <property type="nucleotide sequence ID" value="NZ_JBICRM010000040.1"/>
</dbReference>
<comment type="caution">
    <text evidence="2">The sequence shown here is derived from an EMBL/GenBank/DDBJ whole genome shotgun (WGS) entry which is preliminary data.</text>
</comment>
<name>A0ABW7AQY5_9ACTN</name>
<dbReference type="Proteomes" id="UP001603978">
    <property type="component" value="Unassembled WGS sequence"/>
</dbReference>
<keyword evidence="3" id="KW-1185">Reference proteome</keyword>
<feature type="region of interest" description="Disordered" evidence="1">
    <location>
        <begin position="1"/>
        <end position="42"/>
    </location>
</feature>
<evidence type="ECO:0000313" key="3">
    <source>
        <dbReference type="Proteomes" id="UP001603978"/>
    </source>
</evidence>
<proteinExistence type="predicted"/>
<protein>
    <submittedName>
        <fullName evidence="2">Uncharacterized protein</fullName>
    </submittedName>
</protein>
<dbReference type="EMBL" id="JBICRM010000040">
    <property type="protein sequence ID" value="MFG1709806.1"/>
    <property type="molecule type" value="Genomic_DNA"/>
</dbReference>
<accession>A0ABW7AQY5</accession>
<sequence>MKQGSGSAGIDTNLTPYGEIQLRDRPPSGPDGPAHYAMTNPG</sequence>